<feature type="region of interest" description="Disordered" evidence="1">
    <location>
        <begin position="19"/>
        <end position="91"/>
    </location>
</feature>
<dbReference type="InterPro" id="IPR006722">
    <property type="entry name" value="Sedlin"/>
</dbReference>
<feature type="compositionally biased region" description="Gly residues" evidence="1">
    <location>
        <begin position="80"/>
        <end position="91"/>
    </location>
</feature>
<dbReference type="Pfam" id="PF04628">
    <property type="entry name" value="Sedlin_N"/>
    <property type="match status" value="1"/>
</dbReference>
<dbReference type="SUPFAM" id="SSF64356">
    <property type="entry name" value="SNARE-like"/>
    <property type="match status" value="1"/>
</dbReference>
<dbReference type="InterPro" id="IPR011012">
    <property type="entry name" value="Longin-like_dom_sf"/>
</dbReference>
<dbReference type="GO" id="GO:0005737">
    <property type="term" value="C:cytoplasm"/>
    <property type="evidence" value="ECO:0007669"/>
    <property type="project" value="GOC"/>
</dbReference>
<feature type="region of interest" description="Disordered" evidence="1">
    <location>
        <begin position="121"/>
        <end position="142"/>
    </location>
</feature>
<dbReference type="Gene3D" id="3.30.450.70">
    <property type="match status" value="1"/>
</dbReference>
<dbReference type="InParanoid" id="A0A316YQH3"/>
<gene>
    <name evidence="2" type="ORF">FA10DRAFT_266779</name>
</gene>
<evidence type="ECO:0000256" key="1">
    <source>
        <dbReference type="SAM" id="MobiDB-lite"/>
    </source>
</evidence>
<dbReference type="GO" id="GO:0006888">
    <property type="term" value="P:endoplasmic reticulum to Golgi vesicle-mediated transport"/>
    <property type="evidence" value="ECO:0007669"/>
    <property type="project" value="InterPro"/>
</dbReference>
<dbReference type="OrthoDB" id="10252102at2759"/>
<proteinExistence type="predicted"/>
<keyword evidence="3" id="KW-1185">Reference proteome</keyword>
<organism evidence="2 3">
    <name type="scientific">Acaromyces ingoldii</name>
    <dbReference type="NCBI Taxonomy" id="215250"/>
    <lineage>
        <taxon>Eukaryota</taxon>
        <taxon>Fungi</taxon>
        <taxon>Dikarya</taxon>
        <taxon>Basidiomycota</taxon>
        <taxon>Ustilaginomycotina</taxon>
        <taxon>Exobasidiomycetes</taxon>
        <taxon>Exobasidiales</taxon>
        <taxon>Cryptobasidiaceae</taxon>
        <taxon>Acaromyces</taxon>
    </lineage>
</organism>
<protein>
    <submittedName>
        <fullName evidence="2">Sedlin</fullName>
    </submittedName>
</protein>
<evidence type="ECO:0000313" key="2">
    <source>
        <dbReference type="EMBL" id="PWN90283.1"/>
    </source>
</evidence>
<sequence length="258" mass="25781">MSYYFCIVGTRDNPLYQADLASKPAGSSGPASFFSSSSSSSSSSSTSGSAGAGANQVSAGGSGGNGSDRRSVDSVASAGPGAGAGTGGSAGGGTSTTGGVFGFGNALGALAGGLGSGSSARTGPFGGQASGGGGASAPGSGGEGKGLGFGRYNDKHVLQMIAHSSLDVVEDKQFVNGAMYLKAVDRINEWTTSAFLAPGNIKLLILHEHKHDDGIRNFFYDVWELVVKTMMNPFHDANAPIDSPTFDAKVRASARKHL</sequence>
<dbReference type="STRING" id="215250.A0A316YQH3"/>
<evidence type="ECO:0000313" key="3">
    <source>
        <dbReference type="Proteomes" id="UP000245768"/>
    </source>
</evidence>
<feature type="compositionally biased region" description="Low complexity" evidence="1">
    <location>
        <begin position="21"/>
        <end position="59"/>
    </location>
</feature>
<reference evidence="2 3" key="1">
    <citation type="journal article" date="2018" name="Mol. Biol. Evol.">
        <title>Broad Genomic Sampling Reveals a Smut Pathogenic Ancestry of the Fungal Clade Ustilaginomycotina.</title>
        <authorList>
            <person name="Kijpornyongpan T."/>
            <person name="Mondo S.J."/>
            <person name="Barry K."/>
            <person name="Sandor L."/>
            <person name="Lee J."/>
            <person name="Lipzen A."/>
            <person name="Pangilinan J."/>
            <person name="LaButti K."/>
            <person name="Hainaut M."/>
            <person name="Henrissat B."/>
            <person name="Grigoriev I.V."/>
            <person name="Spatafora J.W."/>
            <person name="Aime M.C."/>
        </authorList>
    </citation>
    <scope>NUCLEOTIDE SEQUENCE [LARGE SCALE GENOMIC DNA]</scope>
    <source>
        <strain evidence="2 3">MCA 4198</strain>
    </source>
</reference>
<dbReference type="AlphaFoldDB" id="A0A316YQH3"/>
<feature type="compositionally biased region" description="Gly residues" evidence="1">
    <location>
        <begin position="124"/>
        <end position="142"/>
    </location>
</feature>
<dbReference type="PANTHER" id="PTHR12403">
    <property type="entry name" value="TRAFFICKING PROTEIN PARTICLE COMPLEX SUBUNIT 2"/>
    <property type="match status" value="1"/>
</dbReference>
<dbReference type="EMBL" id="KZ819636">
    <property type="protein sequence ID" value="PWN90283.1"/>
    <property type="molecule type" value="Genomic_DNA"/>
</dbReference>
<dbReference type="CDD" id="cd14825">
    <property type="entry name" value="TRAPPC2_sedlin"/>
    <property type="match status" value="1"/>
</dbReference>
<dbReference type="Proteomes" id="UP000245768">
    <property type="component" value="Unassembled WGS sequence"/>
</dbReference>
<accession>A0A316YQH3</accession>
<dbReference type="GeneID" id="37043552"/>
<name>A0A316YQH3_9BASI</name>
<dbReference type="RefSeq" id="XP_025377481.1">
    <property type="nucleotide sequence ID" value="XM_025521636.1"/>
</dbReference>